<dbReference type="InterPro" id="IPR023198">
    <property type="entry name" value="PGP-like_dom2"/>
</dbReference>
<evidence type="ECO:0000259" key="4">
    <source>
        <dbReference type="PROSITE" id="PS51820"/>
    </source>
</evidence>
<dbReference type="SMART" id="SM01217">
    <property type="entry name" value="Fn3_like"/>
    <property type="match status" value="1"/>
</dbReference>
<dbReference type="SUPFAM" id="SSF51445">
    <property type="entry name" value="(Trans)glycosidases"/>
    <property type="match status" value="1"/>
</dbReference>
<dbReference type="NCBIfam" id="TIGR02009">
    <property type="entry name" value="PGMB-YQAB-SF"/>
    <property type="match status" value="1"/>
</dbReference>
<keyword evidence="3" id="KW-0378">Hydrolase</keyword>
<evidence type="ECO:0000256" key="3">
    <source>
        <dbReference type="ARBA" id="ARBA00022801"/>
    </source>
</evidence>
<dbReference type="InterPro" id="IPR010976">
    <property type="entry name" value="B-phosphoglucomutase_hydrolase"/>
</dbReference>
<dbReference type="Pfam" id="PF00933">
    <property type="entry name" value="Glyco_hydro_3"/>
    <property type="match status" value="1"/>
</dbReference>
<dbReference type="InterPro" id="IPR050288">
    <property type="entry name" value="Cellulose_deg_GH3"/>
</dbReference>
<dbReference type="SFLD" id="SFLDG01129">
    <property type="entry name" value="C1.5:_HAD__Beta-PGM__Phosphata"/>
    <property type="match status" value="1"/>
</dbReference>
<dbReference type="PANTHER" id="PTHR42715">
    <property type="entry name" value="BETA-GLUCOSIDASE"/>
    <property type="match status" value="1"/>
</dbReference>
<dbReference type="InterPro" id="IPR001764">
    <property type="entry name" value="Glyco_hydro_3_N"/>
</dbReference>
<dbReference type="Gene3D" id="3.40.50.1700">
    <property type="entry name" value="Glycoside hydrolase family 3 C-terminal domain"/>
    <property type="match status" value="1"/>
</dbReference>
<dbReference type="NCBIfam" id="TIGR01509">
    <property type="entry name" value="HAD-SF-IA-v3"/>
    <property type="match status" value="1"/>
</dbReference>
<dbReference type="RefSeq" id="WP_319831809.1">
    <property type="nucleotide sequence ID" value="NZ_CP138858.1"/>
</dbReference>
<gene>
    <name evidence="5" type="primary">pgmB</name>
    <name evidence="5" type="ORF">SH580_15835</name>
</gene>
<dbReference type="PANTHER" id="PTHR42715:SF10">
    <property type="entry name" value="BETA-GLUCOSIDASE"/>
    <property type="match status" value="1"/>
</dbReference>
<dbReference type="GO" id="GO:0008801">
    <property type="term" value="F:beta-phosphoglucomutase activity"/>
    <property type="evidence" value="ECO:0007669"/>
    <property type="project" value="UniProtKB-EC"/>
</dbReference>
<evidence type="ECO:0000256" key="1">
    <source>
        <dbReference type="ARBA" id="ARBA00005336"/>
    </source>
</evidence>
<dbReference type="Proteomes" id="UP001324993">
    <property type="component" value="Chromosome"/>
</dbReference>
<dbReference type="Gene3D" id="1.10.150.240">
    <property type="entry name" value="Putative phosphatase, domain 2"/>
    <property type="match status" value="1"/>
</dbReference>
<comment type="similarity">
    <text evidence="2">Belongs to the HAD-like hydrolase superfamily. CbbY/CbbZ/Gph/YieH family.</text>
</comment>
<dbReference type="SUPFAM" id="SSF56784">
    <property type="entry name" value="HAD-like"/>
    <property type="match status" value="1"/>
</dbReference>
<dbReference type="SFLD" id="SFLDS00003">
    <property type="entry name" value="Haloacid_Dehalogenase"/>
    <property type="match status" value="1"/>
</dbReference>
<sequence>MIKAVIFDLDGVIVSTDEYHYLAWKQLADEKGYSFTRQDNERLRGVSRMESLELILRDASQRYSQAEKLAMAETKNVIYRQLLSKLQADAVLPGVLDCLVDLKARGVKVAIGSSSKNAAYILQAIGLDRTFDTVVDGTCITRSKPDPEVFSQAAQQLGMAPESCLVVEDAAAGIEAALAAGMAVLAVGTAADDPRAHLAVSNLSQITTESMLQLQLPSVAADAALIRSKIVDTYVENMLAELSLEEKISLCHAGSKFATNPVARLNIPAFVMSDGPHGVRHEISSTRWEPAGWDNDHSTYLPCGTAQASTWNRELMARCGAVLGAEARHREKDVILGPGINLIRTPLCGRNFEYYSEDPFLTAELVVPAVRAIQAQDVAACVKHFAANNQEWNRFETDVEMDEQVLRELYLPGFEAAVKEAGVATVMGAYNQFRGQCCCHNDFLVNGILKDEWGFQGAFISDWAGAQNTEESVRGGLDVEMGTDRPFEDYYLAKEFLAGIRSGKYAVSELDDKVRRVLRVMYLVGAMDPKRSPGARNTRAHQLTALEAAREAIVLLKNEASLLPLRAASIRKLAVIGENAVVKHASGGNSSAVKTLYEISPLEGIQKLLGDSVEVMYAPGYPSESNGLAPIPTELLYTADSGSGVKGWKAFYHNGRSFEGVATFEYAENAAYESLHDQLPAAVHAQNFSVIWETELTAPERGMYEFGFITDGLVELLLNGETVCQTDCDAHRHVANHELFLEAGEVLSIRLCFAMSDNATYVKFGWQRPVLAGVDANGSSAHDAALRIAKEADTVIFVGGLSHMQDIEGRDRKDMKLPDGQDALIEALLNVVPDLVLCFISGSALEMPWAARAKSILWTSYAGMEGGHAFAEVLFGVSNPSGKLPFTFPNNLEELAVHQDPERYQADCSRYSEGMRVGYRDYTSQGKQALFAFGHGLSYSSFDLSDLQQEALEGSDVILLSVSVANTGQCEGKEVIQLYVEGRCRQHPPGMLELRGFEKVSLKAGESQRVYFRLAPAQLAYYSVSESKWVNHDQGYRVWIGTSSQSLPLSCEVQSKQALLL</sequence>
<feature type="domain" description="PA14" evidence="4">
    <location>
        <begin position="643"/>
        <end position="782"/>
    </location>
</feature>
<comment type="similarity">
    <text evidence="1">Belongs to the glycosyl hydrolase 3 family.</text>
</comment>
<keyword evidence="6" id="KW-1185">Reference proteome</keyword>
<dbReference type="Gene3D" id="2.60.120.260">
    <property type="entry name" value="Galactose-binding domain-like"/>
    <property type="match status" value="1"/>
</dbReference>
<dbReference type="Pfam" id="PF14310">
    <property type="entry name" value="Fn3-like"/>
    <property type="match status" value="1"/>
</dbReference>
<dbReference type="InterPro" id="IPR010972">
    <property type="entry name" value="Beta-PGM"/>
</dbReference>
<reference evidence="5 6" key="1">
    <citation type="submission" date="2023-11" db="EMBL/GenBank/DDBJ databases">
        <title>Coraliomargarita sp. nov., isolated from marine algae.</title>
        <authorList>
            <person name="Lee J.K."/>
            <person name="Baek J.H."/>
            <person name="Kim J.M."/>
            <person name="Choi D.G."/>
            <person name="Jeon C.O."/>
        </authorList>
    </citation>
    <scope>NUCLEOTIDE SEQUENCE [LARGE SCALE GENOMIC DNA]</scope>
    <source>
        <strain evidence="5 6">J2-16</strain>
    </source>
</reference>
<dbReference type="CDD" id="cd02598">
    <property type="entry name" value="HAD_BPGM"/>
    <property type="match status" value="1"/>
</dbReference>
<dbReference type="EC" id="5.4.2.6" evidence="5"/>
<dbReference type="Gene3D" id="3.20.20.300">
    <property type="entry name" value="Glycoside hydrolase, family 3, N-terminal domain"/>
    <property type="match status" value="1"/>
</dbReference>
<evidence type="ECO:0000256" key="2">
    <source>
        <dbReference type="ARBA" id="ARBA00006171"/>
    </source>
</evidence>
<dbReference type="Gene3D" id="3.40.50.1000">
    <property type="entry name" value="HAD superfamily/HAD-like"/>
    <property type="match status" value="1"/>
</dbReference>
<proteinExistence type="inferred from homology"/>
<accession>A0ABZ0RFP9</accession>
<dbReference type="SFLD" id="SFLDG01135">
    <property type="entry name" value="C1.5.6:_HAD__Beta-PGM__Phospha"/>
    <property type="match status" value="1"/>
</dbReference>
<name>A0ABZ0RFP9_9BACT</name>
<dbReference type="InterPro" id="IPR026891">
    <property type="entry name" value="Fn3-like"/>
</dbReference>
<evidence type="ECO:0000313" key="5">
    <source>
        <dbReference type="EMBL" id="WPJ94901.1"/>
    </source>
</evidence>
<dbReference type="InterPro" id="IPR017853">
    <property type="entry name" value="GH"/>
</dbReference>
<dbReference type="InterPro" id="IPR006439">
    <property type="entry name" value="HAD-SF_hydro_IA"/>
</dbReference>
<dbReference type="InterPro" id="IPR013783">
    <property type="entry name" value="Ig-like_fold"/>
</dbReference>
<dbReference type="EMBL" id="CP138858">
    <property type="protein sequence ID" value="WPJ94901.1"/>
    <property type="molecule type" value="Genomic_DNA"/>
</dbReference>
<dbReference type="InterPro" id="IPR037524">
    <property type="entry name" value="PA14/GLEYA"/>
</dbReference>
<dbReference type="InterPro" id="IPR036881">
    <property type="entry name" value="Glyco_hydro_3_C_sf"/>
</dbReference>
<dbReference type="Pfam" id="PF00702">
    <property type="entry name" value="Hydrolase"/>
    <property type="match status" value="1"/>
</dbReference>
<dbReference type="InterPro" id="IPR036962">
    <property type="entry name" value="Glyco_hydro_3_N_sf"/>
</dbReference>
<protein>
    <submittedName>
        <fullName evidence="5">Beta-phosphoglucomutase</fullName>
        <ecNumber evidence="5">5.4.2.6</ecNumber>
    </submittedName>
</protein>
<dbReference type="InterPro" id="IPR011658">
    <property type="entry name" value="PA14_dom"/>
</dbReference>
<dbReference type="NCBIfam" id="TIGR01990">
    <property type="entry name" value="bPGM"/>
    <property type="match status" value="1"/>
</dbReference>
<keyword evidence="5" id="KW-0413">Isomerase</keyword>
<organism evidence="5 6">
    <name type="scientific">Coraliomargarita algicola</name>
    <dbReference type="NCBI Taxonomy" id="3092156"/>
    <lineage>
        <taxon>Bacteria</taxon>
        <taxon>Pseudomonadati</taxon>
        <taxon>Verrucomicrobiota</taxon>
        <taxon>Opitutia</taxon>
        <taxon>Puniceicoccales</taxon>
        <taxon>Coraliomargaritaceae</taxon>
        <taxon>Coraliomargarita</taxon>
    </lineage>
</organism>
<dbReference type="Gene3D" id="2.60.40.10">
    <property type="entry name" value="Immunoglobulins"/>
    <property type="match status" value="1"/>
</dbReference>
<dbReference type="SUPFAM" id="SSF52279">
    <property type="entry name" value="Beta-D-glucan exohydrolase, C-terminal domain"/>
    <property type="match status" value="1"/>
</dbReference>
<evidence type="ECO:0000313" key="6">
    <source>
        <dbReference type="Proteomes" id="UP001324993"/>
    </source>
</evidence>
<dbReference type="Pfam" id="PF01915">
    <property type="entry name" value="Glyco_hydro_3_C"/>
    <property type="match status" value="1"/>
</dbReference>
<dbReference type="SMART" id="SM00758">
    <property type="entry name" value="PA14"/>
    <property type="match status" value="1"/>
</dbReference>
<dbReference type="PROSITE" id="PS51820">
    <property type="entry name" value="PA14"/>
    <property type="match status" value="1"/>
</dbReference>
<dbReference type="InterPro" id="IPR023214">
    <property type="entry name" value="HAD_sf"/>
</dbReference>
<dbReference type="PRINTS" id="PR00133">
    <property type="entry name" value="GLHYDRLASE3"/>
</dbReference>
<dbReference type="Pfam" id="PF07691">
    <property type="entry name" value="PA14"/>
    <property type="match status" value="1"/>
</dbReference>
<dbReference type="InterPro" id="IPR036412">
    <property type="entry name" value="HAD-like_sf"/>
</dbReference>
<dbReference type="InterPro" id="IPR002772">
    <property type="entry name" value="Glyco_hydro_3_C"/>
</dbReference>